<keyword evidence="2" id="KW-1185">Reference proteome</keyword>
<sequence length="274" mass="31146">MRLTTSDSPRHSLVRICRESVGDQATLQPIPQGTLLIRHERSNRTTFQWGSLNLDFLVLHRDVPADRFPRVTRHRSLPVKVPLLPRLRLRQSSPRLRNYTGLAVDHTPQRNMRLNSVVHLLRLQRPAHLHPHHSTPRVIPHLLDELRIKRAAQKQGAAPSASVWAQVPPPLIPLPPDSTQPTTRTLMGRPFVRRSTTYPVKSYSRIQSASASGVWCRARAPITPPATLLSKHGKHWKVDGNLIVQLDGERYKLYRGRIVQISGWFTDVLANPDP</sequence>
<protein>
    <submittedName>
        <fullName evidence="1">Uncharacterized protein</fullName>
    </submittedName>
</protein>
<dbReference type="OrthoDB" id="2746456at2759"/>
<accession>A0A4Y7SSF7</accession>
<name>A0A4Y7SSF7_COPMI</name>
<dbReference type="Proteomes" id="UP000298030">
    <property type="component" value="Unassembled WGS sequence"/>
</dbReference>
<dbReference type="AlphaFoldDB" id="A0A4Y7SSF7"/>
<evidence type="ECO:0000313" key="2">
    <source>
        <dbReference type="Proteomes" id="UP000298030"/>
    </source>
</evidence>
<reference evidence="1 2" key="1">
    <citation type="journal article" date="2019" name="Nat. Ecol. Evol.">
        <title>Megaphylogeny resolves global patterns of mushroom evolution.</title>
        <authorList>
            <person name="Varga T."/>
            <person name="Krizsan K."/>
            <person name="Foldi C."/>
            <person name="Dima B."/>
            <person name="Sanchez-Garcia M."/>
            <person name="Sanchez-Ramirez S."/>
            <person name="Szollosi G.J."/>
            <person name="Szarkandi J.G."/>
            <person name="Papp V."/>
            <person name="Albert L."/>
            <person name="Andreopoulos W."/>
            <person name="Angelini C."/>
            <person name="Antonin V."/>
            <person name="Barry K.W."/>
            <person name="Bougher N.L."/>
            <person name="Buchanan P."/>
            <person name="Buyck B."/>
            <person name="Bense V."/>
            <person name="Catcheside P."/>
            <person name="Chovatia M."/>
            <person name="Cooper J."/>
            <person name="Damon W."/>
            <person name="Desjardin D."/>
            <person name="Finy P."/>
            <person name="Geml J."/>
            <person name="Haridas S."/>
            <person name="Hughes K."/>
            <person name="Justo A."/>
            <person name="Karasinski D."/>
            <person name="Kautmanova I."/>
            <person name="Kiss B."/>
            <person name="Kocsube S."/>
            <person name="Kotiranta H."/>
            <person name="LaButti K.M."/>
            <person name="Lechner B.E."/>
            <person name="Liimatainen K."/>
            <person name="Lipzen A."/>
            <person name="Lukacs Z."/>
            <person name="Mihaltcheva S."/>
            <person name="Morgado L.N."/>
            <person name="Niskanen T."/>
            <person name="Noordeloos M.E."/>
            <person name="Ohm R.A."/>
            <person name="Ortiz-Santana B."/>
            <person name="Ovrebo C."/>
            <person name="Racz N."/>
            <person name="Riley R."/>
            <person name="Savchenko A."/>
            <person name="Shiryaev A."/>
            <person name="Soop K."/>
            <person name="Spirin V."/>
            <person name="Szebenyi C."/>
            <person name="Tomsovsky M."/>
            <person name="Tulloss R.E."/>
            <person name="Uehling J."/>
            <person name="Grigoriev I.V."/>
            <person name="Vagvolgyi C."/>
            <person name="Papp T."/>
            <person name="Martin F.M."/>
            <person name="Miettinen O."/>
            <person name="Hibbett D.S."/>
            <person name="Nagy L.G."/>
        </authorList>
    </citation>
    <scope>NUCLEOTIDE SEQUENCE [LARGE SCALE GENOMIC DNA]</scope>
    <source>
        <strain evidence="1 2">FP101781</strain>
    </source>
</reference>
<gene>
    <name evidence="1" type="ORF">FA13DRAFT_1287481</name>
</gene>
<evidence type="ECO:0000313" key="1">
    <source>
        <dbReference type="EMBL" id="TEB24803.1"/>
    </source>
</evidence>
<proteinExistence type="predicted"/>
<dbReference type="EMBL" id="QPFP01000063">
    <property type="protein sequence ID" value="TEB24803.1"/>
    <property type="molecule type" value="Genomic_DNA"/>
</dbReference>
<comment type="caution">
    <text evidence="1">The sequence shown here is derived from an EMBL/GenBank/DDBJ whole genome shotgun (WGS) entry which is preliminary data.</text>
</comment>
<organism evidence="1 2">
    <name type="scientific">Coprinellus micaceus</name>
    <name type="common">Glistening ink-cap mushroom</name>
    <name type="synonym">Coprinus micaceus</name>
    <dbReference type="NCBI Taxonomy" id="71717"/>
    <lineage>
        <taxon>Eukaryota</taxon>
        <taxon>Fungi</taxon>
        <taxon>Dikarya</taxon>
        <taxon>Basidiomycota</taxon>
        <taxon>Agaricomycotina</taxon>
        <taxon>Agaricomycetes</taxon>
        <taxon>Agaricomycetidae</taxon>
        <taxon>Agaricales</taxon>
        <taxon>Agaricineae</taxon>
        <taxon>Psathyrellaceae</taxon>
        <taxon>Coprinellus</taxon>
    </lineage>
</organism>